<evidence type="ECO:0000256" key="1">
    <source>
        <dbReference type="ARBA" id="ARBA00004141"/>
    </source>
</evidence>
<name>A0AAD4BXZ9_BOLED</name>
<feature type="region of interest" description="Disordered" evidence="6">
    <location>
        <begin position="290"/>
        <end position="325"/>
    </location>
</feature>
<feature type="transmembrane region" description="Helical" evidence="7">
    <location>
        <begin position="94"/>
        <end position="116"/>
    </location>
</feature>
<dbReference type="InterPro" id="IPR052337">
    <property type="entry name" value="SAT4-like"/>
</dbReference>
<dbReference type="Pfam" id="PF20684">
    <property type="entry name" value="Fung_rhodopsin"/>
    <property type="match status" value="1"/>
</dbReference>
<dbReference type="PANTHER" id="PTHR33048:SF47">
    <property type="entry name" value="INTEGRAL MEMBRANE PROTEIN-RELATED"/>
    <property type="match status" value="1"/>
</dbReference>
<evidence type="ECO:0000256" key="6">
    <source>
        <dbReference type="SAM" id="MobiDB-lite"/>
    </source>
</evidence>
<comment type="subcellular location">
    <subcellularLocation>
        <location evidence="1">Membrane</location>
        <topology evidence="1">Multi-pass membrane protein</topology>
    </subcellularLocation>
</comment>
<dbReference type="GO" id="GO:0016020">
    <property type="term" value="C:membrane"/>
    <property type="evidence" value="ECO:0007669"/>
    <property type="project" value="UniProtKB-SubCell"/>
</dbReference>
<evidence type="ECO:0000256" key="3">
    <source>
        <dbReference type="ARBA" id="ARBA00022989"/>
    </source>
</evidence>
<dbReference type="EMBL" id="WHUW01000009">
    <property type="protein sequence ID" value="KAF8442319.1"/>
    <property type="molecule type" value="Genomic_DNA"/>
</dbReference>
<sequence>MKILDVNCYSNSTNYDTQSRILAVKAPATVAHAVAIVTTILRLLYRWRLSRFSWEDTWATLALICDMACLASIWMQVPPGNSYPNRHINLASNWLQSLTITSTVWFARMSILSLVVRIANPASKLRCIAYCVGVMFLAMDAGILAQKIFFRLRYSCHSAITVAIAQLVTDVISDTILVAAPIRFLRDMKLARDRRIPIISAFSASMLITGVTIPYSALRFREATSTTMIIDHVKAALALFVCNALVLVMFVYRLCHKSAFDFEYHAGSHVAEFTSVISLPGTFSTGALPTTSEVQTKTPTSTTSVGYELDPTHTRNTAARTDAENTRNVLHSLASDRRRGDTIPLQSHYIK</sequence>
<keyword evidence="3 7" id="KW-1133">Transmembrane helix</keyword>
<feature type="transmembrane region" description="Helical" evidence="7">
    <location>
        <begin position="162"/>
        <end position="184"/>
    </location>
</feature>
<organism evidence="9 10">
    <name type="scientific">Boletus edulis BED1</name>
    <dbReference type="NCBI Taxonomy" id="1328754"/>
    <lineage>
        <taxon>Eukaryota</taxon>
        <taxon>Fungi</taxon>
        <taxon>Dikarya</taxon>
        <taxon>Basidiomycota</taxon>
        <taxon>Agaricomycotina</taxon>
        <taxon>Agaricomycetes</taxon>
        <taxon>Agaricomycetidae</taxon>
        <taxon>Boletales</taxon>
        <taxon>Boletineae</taxon>
        <taxon>Boletaceae</taxon>
        <taxon>Boletoideae</taxon>
        <taxon>Boletus</taxon>
    </lineage>
</organism>
<comment type="similarity">
    <text evidence="5">Belongs to the SAT4 family.</text>
</comment>
<dbReference type="InterPro" id="IPR049326">
    <property type="entry name" value="Rhodopsin_dom_fungi"/>
</dbReference>
<feature type="domain" description="Rhodopsin" evidence="8">
    <location>
        <begin position="41"/>
        <end position="214"/>
    </location>
</feature>
<keyword evidence="2 7" id="KW-0812">Transmembrane</keyword>
<feature type="transmembrane region" description="Helical" evidence="7">
    <location>
        <begin position="196"/>
        <end position="215"/>
    </location>
</feature>
<feature type="compositionally biased region" description="Polar residues" evidence="6">
    <location>
        <begin position="290"/>
        <end position="305"/>
    </location>
</feature>
<reference evidence="9" key="2">
    <citation type="journal article" date="2020" name="Nat. Commun.">
        <title>Large-scale genome sequencing of mycorrhizal fungi provides insights into the early evolution of symbiotic traits.</title>
        <authorList>
            <person name="Miyauchi S."/>
            <person name="Kiss E."/>
            <person name="Kuo A."/>
            <person name="Drula E."/>
            <person name="Kohler A."/>
            <person name="Sanchez-Garcia M."/>
            <person name="Morin E."/>
            <person name="Andreopoulos B."/>
            <person name="Barry K.W."/>
            <person name="Bonito G."/>
            <person name="Buee M."/>
            <person name="Carver A."/>
            <person name="Chen C."/>
            <person name="Cichocki N."/>
            <person name="Clum A."/>
            <person name="Culley D."/>
            <person name="Crous P.W."/>
            <person name="Fauchery L."/>
            <person name="Girlanda M."/>
            <person name="Hayes R.D."/>
            <person name="Keri Z."/>
            <person name="LaButti K."/>
            <person name="Lipzen A."/>
            <person name="Lombard V."/>
            <person name="Magnuson J."/>
            <person name="Maillard F."/>
            <person name="Murat C."/>
            <person name="Nolan M."/>
            <person name="Ohm R.A."/>
            <person name="Pangilinan J."/>
            <person name="Pereira M.F."/>
            <person name="Perotto S."/>
            <person name="Peter M."/>
            <person name="Pfister S."/>
            <person name="Riley R."/>
            <person name="Sitrit Y."/>
            <person name="Stielow J.B."/>
            <person name="Szollosi G."/>
            <person name="Zifcakova L."/>
            <person name="Stursova M."/>
            <person name="Spatafora J.W."/>
            <person name="Tedersoo L."/>
            <person name="Vaario L.M."/>
            <person name="Yamada A."/>
            <person name="Yan M."/>
            <person name="Wang P."/>
            <person name="Xu J."/>
            <person name="Bruns T."/>
            <person name="Baldrian P."/>
            <person name="Vilgalys R."/>
            <person name="Dunand C."/>
            <person name="Henrissat B."/>
            <person name="Grigoriev I.V."/>
            <person name="Hibbett D."/>
            <person name="Nagy L.G."/>
            <person name="Martin F.M."/>
        </authorList>
    </citation>
    <scope>NUCLEOTIDE SEQUENCE</scope>
    <source>
        <strain evidence="9">BED1</strain>
    </source>
</reference>
<feature type="transmembrane region" description="Helical" evidence="7">
    <location>
        <begin position="26"/>
        <end position="45"/>
    </location>
</feature>
<keyword evidence="10" id="KW-1185">Reference proteome</keyword>
<reference evidence="9" key="1">
    <citation type="submission" date="2019-10" db="EMBL/GenBank/DDBJ databases">
        <authorList>
            <consortium name="DOE Joint Genome Institute"/>
            <person name="Kuo A."/>
            <person name="Miyauchi S."/>
            <person name="Kiss E."/>
            <person name="Drula E."/>
            <person name="Kohler A."/>
            <person name="Sanchez-Garcia M."/>
            <person name="Andreopoulos B."/>
            <person name="Barry K.W."/>
            <person name="Bonito G."/>
            <person name="Buee M."/>
            <person name="Carver A."/>
            <person name="Chen C."/>
            <person name="Cichocki N."/>
            <person name="Clum A."/>
            <person name="Culley D."/>
            <person name="Crous P.W."/>
            <person name="Fauchery L."/>
            <person name="Girlanda M."/>
            <person name="Hayes R."/>
            <person name="Keri Z."/>
            <person name="LaButti K."/>
            <person name="Lipzen A."/>
            <person name="Lombard V."/>
            <person name="Magnuson J."/>
            <person name="Maillard F."/>
            <person name="Morin E."/>
            <person name="Murat C."/>
            <person name="Nolan M."/>
            <person name="Ohm R."/>
            <person name="Pangilinan J."/>
            <person name="Pereira M."/>
            <person name="Perotto S."/>
            <person name="Peter M."/>
            <person name="Riley R."/>
            <person name="Sitrit Y."/>
            <person name="Stielow B."/>
            <person name="Szollosi G."/>
            <person name="Zifcakova L."/>
            <person name="Stursova M."/>
            <person name="Spatafora J.W."/>
            <person name="Tedersoo L."/>
            <person name="Vaario L.-M."/>
            <person name="Yamada A."/>
            <person name="Yan M."/>
            <person name="Wang P."/>
            <person name="Xu J."/>
            <person name="Bruns T."/>
            <person name="Baldrian P."/>
            <person name="Vilgalys R."/>
            <person name="Henrissat B."/>
            <person name="Grigoriev I.V."/>
            <person name="Hibbett D."/>
            <person name="Nagy L.G."/>
            <person name="Martin F.M."/>
        </authorList>
    </citation>
    <scope>NUCLEOTIDE SEQUENCE</scope>
    <source>
        <strain evidence="9">BED1</strain>
    </source>
</reference>
<evidence type="ECO:0000256" key="7">
    <source>
        <dbReference type="SAM" id="Phobius"/>
    </source>
</evidence>
<protein>
    <recommendedName>
        <fullName evidence="8">Rhodopsin domain-containing protein</fullName>
    </recommendedName>
</protein>
<evidence type="ECO:0000313" key="9">
    <source>
        <dbReference type="EMBL" id="KAF8442319.1"/>
    </source>
</evidence>
<evidence type="ECO:0000313" key="10">
    <source>
        <dbReference type="Proteomes" id="UP001194468"/>
    </source>
</evidence>
<accession>A0AAD4BXZ9</accession>
<evidence type="ECO:0000256" key="5">
    <source>
        <dbReference type="ARBA" id="ARBA00038359"/>
    </source>
</evidence>
<dbReference type="AlphaFoldDB" id="A0AAD4BXZ9"/>
<evidence type="ECO:0000256" key="4">
    <source>
        <dbReference type="ARBA" id="ARBA00023136"/>
    </source>
</evidence>
<evidence type="ECO:0000259" key="8">
    <source>
        <dbReference type="Pfam" id="PF20684"/>
    </source>
</evidence>
<feature type="transmembrane region" description="Helical" evidence="7">
    <location>
        <begin position="235"/>
        <end position="255"/>
    </location>
</feature>
<evidence type="ECO:0000256" key="2">
    <source>
        <dbReference type="ARBA" id="ARBA00022692"/>
    </source>
</evidence>
<proteinExistence type="inferred from homology"/>
<dbReference type="PANTHER" id="PTHR33048">
    <property type="entry name" value="PTH11-LIKE INTEGRAL MEMBRANE PROTEIN (AFU_ORTHOLOGUE AFUA_5G11245)"/>
    <property type="match status" value="1"/>
</dbReference>
<feature type="transmembrane region" description="Helical" evidence="7">
    <location>
        <begin position="128"/>
        <end position="150"/>
    </location>
</feature>
<keyword evidence="4 7" id="KW-0472">Membrane</keyword>
<gene>
    <name evidence="9" type="ORF">L210DRAFT_3204958</name>
</gene>
<dbReference type="Proteomes" id="UP001194468">
    <property type="component" value="Unassembled WGS sequence"/>
</dbReference>
<comment type="caution">
    <text evidence="9">The sequence shown here is derived from an EMBL/GenBank/DDBJ whole genome shotgun (WGS) entry which is preliminary data.</text>
</comment>